<evidence type="ECO:0000313" key="2">
    <source>
        <dbReference type="EMBL" id="GAA2937214.1"/>
    </source>
</evidence>
<evidence type="ECO:0000256" key="1">
    <source>
        <dbReference type="ARBA" id="ARBA00023002"/>
    </source>
</evidence>
<keyword evidence="1" id="KW-0560">Oxidoreductase</keyword>
<dbReference type="SUPFAM" id="SSF51197">
    <property type="entry name" value="Clavaminate synthase-like"/>
    <property type="match status" value="1"/>
</dbReference>
<sequence>MRRVPEGRVDRPYELDRALLERKALFFRRQHLSSDAQRAFTRHWGELESDPLLATGDAPDGARFDRTAPIARCRLRAATPCGPTRRPRTTTCRRR</sequence>
<name>A0ABP6JQJ2_9ACTN</name>
<dbReference type="Gene3D" id="3.60.130.10">
    <property type="entry name" value="Clavaminate synthase-like"/>
    <property type="match status" value="1"/>
</dbReference>
<proteinExistence type="predicted"/>
<dbReference type="InterPro" id="IPR042098">
    <property type="entry name" value="TauD-like_sf"/>
</dbReference>
<evidence type="ECO:0000313" key="3">
    <source>
        <dbReference type="Proteomes" id="UP001500403"/>
    </source>
</evidence>
<reference evidence="3" key="1">
    <citation type="journal article" date="2019" name="Int. J. Syst. Evol. Microbiol.">
        <title>The Global Catalogue of Microorganisms (GCM) 10K type strain sequencing project: providing services to taxonomists for standard genome sequencing and annotation.</title>
        <authorList>
            <consortium name="The Broad Institute Genomics Platform"/>
            <consortium name="The Broad Institute Genome Sequencing Center for Infectious Disease"/>
            <person name="Wu L."/>
            <person name="Ma J."/>
        </authorList>
    </citation>
    <scope>NUCLEOTIDE SEQUENCE [LARGE SCALE GENOMIC DNA]</scope>
    <source>
        <strain evidence="3">JCM 9088</strain>
    </source>
</reference>
<protein>
    <submittedName>
        <fullName evidence="2">Uncharacterized protein</fullName>
    </submittedName>
</protein>
<comment type="caution">
    <text evidence="2">The sequence shown here is derived from an EMBL/GenBank/DDBJ whole genome shotgun (WGS) entry which is preliminary data.</text>
</comment>
<keyword evidence="3" id="KW-1185">Reference proteome</keyword>
<dbReference type="Proteomes" id="UP001500403">
    <property type="component" value="Unassembled WGS sequence"/>
</dbReference>
<gene>
    <name evidence="2" type="ORF">GCM10010446_23070</name>
</gene>
<dbReference type="EMBL" id="BAAAUD010000021">
    <property type="protein sequence ID" value="GAA2937214.1"/>
    <property type="molecule type" value="Genomic_DNA"/>
</dbReference>
<accession>A0ABP6JQJ2</accession>
<organism evidence="2 3">
    <name type="scientific">Streptomyces enissocaesilis</name>
    <dbReference type="NCBI Taxonomy" id="332589"/>
    <lineage>
        <taxon>Bacteria</taxon>
        <taxon>Bacillati</taxon>
        <taxon>Actinomycetota</taxon>
        <taxon>Actinomycetes</taxon>
        <taxon>Kitasatosporales</taxon>
        <taxon>Streptomycetaceae</taxon>
        <taxon>Streptomyces</taxon>
        <taxon>Streptomyces rochei group</taxon>
    </lineage>
</organism>